<feature type="transmembrane region" description="Helical" evidence="1">
    <location>
        <begin position="124"/>
        <end position="145"/>
    </location>
</feature>
<dbReference type="Proteomes" id="UP000499080">
    <property type="component" value="Unassembled WGS sequence"/>
</dbReference>
<proteinExistence type="predicted"/>
<feature type="transmembrane region" description="Helical" evidence="1">
    <location>
        <begin position="6"/>
        <end position="23"/>
    </location>
</feature>
<dbReference type="OrthoDB" id="6453745at2759"/>
<evidence type="ECO:0000313" key="2">
    <source>
        <dbReference type="EMBL" id="GBN96899.1"/>
    </source>
</evidence>
<dbReference type="EMBL" id="BGPR01026860">
    <property type="protein sequence ID" value="GBN96899.1"/>
    <property type="molecule type" value="Genomic_DNA"/>
</dbReference>
<organism evidence="2 3">
    <name type="scientific">Araneus ventricosus</name>
    <name type="common">Orbweaver spider</name>
    <name type="synonym">Epeira ventricosa</name>
    <dbReference type="NCBI Taxonomy" id="182803"/>
    <lineage>
        <taxon>Eukaryota</taxon>
        <taxon>Metazoa</taxon>
        <taxon>Ecdysozoa</taxon>
        <taxon>Arthropoda</taxon>
        <taxon>Chelicerata</taxon>
        <taxon>Arachnida</taxon>
        <taxon>Araneae</taxon>
        <taxon>Araneomorphae</taxon>
        <taxon>Entelegynae</taxon>
        <taxon>Araneoidea</taxon>
        <taxon>Araneidae</taxon>
        <taxon>Araneus</taxon>
    </lineage>
</organism>
<keyword evidence="1" id="KW-0472">Membrane</keyword>
<evidence type="ECO:0000313" key="3">
    <source>
        <dbReference type="Proteomes" id="UP000499080"/>
    </source>
</evidence>
<protein>
    <recommendedName>
        <fullName evidence="4">Gustatory receptor</fullName>
    </recommendedName>
</protein>
<reference evidence="2 3" key="1">
    <citation type="journal article" date="2019" name="Sci. Rep.">
        <title>Orb-weaving spider Araneus ventricosus genome elucidates the spidroin gene catalogue.</title>
        <authorList>
            <person name="Kono N."/>
            <person name="Nakamura H."/>
            <person name="Ohtoshi R."/>
            <person name="Moran D.A.P."/>
            <person name="Shinohara A."/>
            <person name="Yoshida Y."/>
            <person name="Fujiwara M."/>
            <person name="Mori M."/>
            <person name="Tomita M."/>
            <person name="Arakawa K."/>
        </authorList>
    </citation>
    <scope>NUCLEOTIDE SEQUENCE [LARGE SCALE GENOMIC DNA]</scope>
</reference>
<feature type="transmembrane region" description="Helical" evidence="1">
    <location>
        <begin position="157"/>
        <end position="176"/>
    </location>
</feature>
<sequence length="252" mass="29017">MNIILLIAYTIPFSLAGLAVYITNEMKCSSDFWTLGHRFEDKRLQMAANFIGEYMYYLVHLEFPCVADLSMCLLINSCSIYLQEFMKNVKDIHLSHLLARSIVVQHDYSIIEENIRNLKEILSIPLLISLLNGLFNLFLVLTTLLKYGVTQCKMIELMTRAFIGIVNIVPLVICSSKIPENMMKIKETFGLLIEKHQLHFRHKGKGFSILKRIERKNEIYLSAYGMIDFKRSFLLTAFGSLLTYGLLVSNLD</sequence>
<keyword evidence="1" id="KW-0812">Transmembrane</keyword>
<accession>A0A4Y2TBW9</accession>
<dbReference type="AlphaFoldDB" id="A0A4Y2TBW9"/>
<comment type="caution">
    <text evidence="2">The sequence shown here is derived from an EMBL/GenBank/DDBJ whole genome shotgun (WGS) entry which is preliminary data.</text>
</comment>
<gene>
    <name evidence="2" type="ORF">AVEN_191356_1</name>
</gene>
<name>A0A4Y2TBW9_ARAVE</name>
<evidence type="ECO:0008006" key="4">
    <source>
        <dbReference type="Google" id="ProtNLM"/>
    </source>
</evidence>
<feature type="transmembrane region" description="Helical" evidence="1">
    <location>
        <begin position="233"/>
        <end position="251"/>
    </location>
</feature>
<evidence type="ECO:0000256" key="1">
    <source>
        <dbReference type="SAM" id="Phobius"/>
    </source>
</evidence>
<keyword evidence="3" id="KW-1185">Reference proteome</keyword>
<keyword evidence="1" id="KW-1133">Transmembrane helix</keyword>